<dbReference type="AlphaFoldDB" id="A0A5S6Q4X1"/>
<evidence type="ECO:0000313" key="3">
    <source>
        <dbReference type="WBParaSite" id="TMUE_0000002285.1"/>
    </source>
</evidence>
<feature type="region of interest" description="Disordered" evidence="1">
    <location>
        <begin position="61"/>
        <end position="86"/>
    </location>
</feature>
<reference evidence="3 4" key="2">
    <citation type="submission" date="2019-12" db="UniProtKB">
        <authorList>
            <consortium name="WormBaseParasite"/>
        </authorList>
    </citation>
    <scope>IDENTIFICATION</scope>
</reference>
<protein>
    <submittedName>
        <fullName evidence="3 4">Uncharacterized protein</fullName>
    </submittedName>
</protein>
<evidence type="ECO:0000313" key="2">
    <source>
        <dbReference type="Proteomes" id="UP000046395"/>
    </source>
</evidence>
<organism evidence="2 3">
    <name type="scientific">Trichuris muris</name>
    <name type="common">Mouse whipworm</name>
    <dbReference type="NCBI Taxonomy" id="70415"/>
    <lineage>
        <taxon>Eukaryota</taxon>
        <taxon>Metazoa</taxon>
        <taxon>Ecdysozoa</taxon>
        <taxon>Nematoda</taxon>
        <taxon>Enoplea</taxon>
        <taxon>Dorylaimia</taxon>
        <taxon>Trichinellida</taxon>
        <taxon>Trichuridae</taxon>
        <taxon>Trichuris</taxon>
    </lineage>
</organism>
<reference evidence="2" key="1">
    <citation type="submission" date="2014-03" db="EMBL/GenBank/DDBJ databases">
        <title>The whipworm genome and dual-species transcriptomics of an intimate host-pathogen interaction.</title>
        <authorList>
            <person name="Foth B.J."/>
            <person name="Tsai I.J."/>
            <person name="Reid A.J."/>
            <person name="Bancroft A.J."/>
            <person name="Nichol S."/>
            <person name="Tracey A."/>
            <person name="Holroyd N."/>
            <person name="Cotton J.A."/>
            <person name="Stanley E.J."/>
            <person name="Zarowiecki M."/>
            <person name="Liu J.Z."/>
            <person name="Huckvale T."/>
            <person name="Cooper P.J."/>
            <person name="Grencis R.K."/>
            <person name="Berriman M."/>
        </authorList>
    </citation>
    <scope>NUCLEOTIDE SEQUENCE [LARGE SCALE GENOMIC DNA]</scope>
    <source>
        <strain evidence="2">Edinburgh</strain>
    </source>
</reference>
<accession>A0A5S6Q4X1</accession>
<dbReference type="WBParaSite" id="TMUE_3000014046.1">
    <property type="protein sequence ID" value="TMUE_3000014046.1"/>
    <property type="gene ID" value="WBGene00302109"/>
</dbReference>
<name>A0A5S6Q4X1_TRIMR</name>
<feature type="region of interest" description="Disordered" evidence="1">
    <location>
        <begin position="1"/>
        <end position="23"/>
    </location>
</feature>
<feature type="compositionally biased region" description="Polar residues" evidence="1">
    <location>
        <begin position="69"/>
        <end position="79"/>
    </location>
</feature>
<dbReference type="Proteomes" id="UP000046395">
    <property type="component" value="Unassembled WGS sequence"/>
</dbReference>
<proteinExistence type="predicted"/>
<dbReference type="WBParaSite" id="TMUE_0000002285.1">
    <property type="protein sequence ID" value="TMUE_0000002285.1"/>
    <property type="gene ID" value="WBGene00298133"/>
</dbReference>
<keyword evidence="2" id="KW-1185">Reference proteome</keyword>
<evidence type="ECO:0000256" key="1">
    <source>
        <dbReference type="SAM" id="MobiDB-lite"/>
    </source>
</evidence>
<evidence type="ECO:0000313" key="4">
    <source>
        <dbReference type="WBParaSite" id="TMUE_3000014046.1"/>
    </source>
</evidence>
<sequence>MARYGAPCAALGGSSGAVGGPKARRLTLQRRVARTRATGLGKGKQQRSVGLLEGRLAPMWANAFPRSPPKQSGNGSSERSGGADLKASPLRLANRLLARKRYAQPCVYVYVCVRTS</sequence>